<evidence type="ECO:0008006" key="9">
    <source>
        <dbReference type="Google" id="ProtNLM"/>
    </source>
</evidence>
<comment type="subcellular location">
    <subcellularLocation>
        <location evidence="1">Cytoplasm</location>
    </subcellularLocation>
</comment>
<feature type="region of interest" description="Disordered" evidence="6">
    <location>
        <begin position="1084"/>
        <end position="1129"/>
    </location>
</feature>
<dbReference type="EMBL" id="AP029264">
    <property type="protein sequence ID" value="BFF96302.1"/>
    <property type="molecule type" value="Genomic_DNA"/>
</dbReference>
<evidence type="ECO:0000256" key="1">
    <source>
        <dbReference type="ARBA" id="ARBA00004496"/>
    </source>
</evidence>
<dbReference type="SUPFAM" id="SSF48371">
    <property type="entry name" value="ARM repeat"/>
    <property type="match status" value="2"/>
</dbReference>
<keyword evidence="8" id="KW-1185">Reference proteome</keyword>
<organism evidence="7 8">
    <name type="scientific">Drosophila madeirensis</name>
    <name type="common">Fruit fly</name>
    <dbReference type="NCBI Taxonomy" id="30013"/>
    <lineage>
        <taxon>Eukaryota</taxon>
        <taxon>Metazoa</taxon>
        <taxon>Ecdysozoa</taxon>
        <taxon>Arthropoda</taxon>
        <taxon>Hexapoda</taxon>
        <taxon>Insecta</taxon>
        <taxon>Pterygota</taxon>
        <taxon>Neoptera</taxon>
        <taxon>Endopterygota</taxon>
        <taxon>Diptera</taxon>
        <taxon>Brachycera</taxon>
        <taxon>Muscomorpha</taxon>
        <taxon>Ephydroidea</taxon>
        <taxon>Drosophilidae</taxon>
        <taxon>Drosophila</taxon>
        <taxon>Sophophora</taxon>
    </lineage>
</organism>
<keyword evidence="2" id="KW-0813">Transport</keyword>
<accession>A0AAU9FKH7</accession>
<evidence type="ECO:0000256" key="2">
    <source>
        <dbReference type="ARBA" id="ARBA00022448"/>
    </source>
</evidence>
<protein>
    <recommendedName>
        <fullName evidence="9">Importin-4</fullName>
    </recommendedName>
</protein>
<keyword evidence="4" id="KW-0677">Repeat</keyword>
<dbReference type="Proteomes" id="UP001500889">
    <property type="component" value="Chromosome U"/>
</dbReference>
<name>A0AAU9FKH7_DROMD</name>
<proteinExistence type="predicted"/>
<dbReference type="PANTHER" id="PTHR10527">
    <property type="entry name" value="IMPORTIN BETA"/>
    <property type="match status" value="1"/>
</dbReference>
<dbReference type="InterPro" id="IPR011989">
    <property type="entry name" value="ARM-like"/>
</dbReference>
<dbReference type="InterPro" id="IPR040122">
    <property type="entry name" value="Importin_beta"/>
</dbReference>
<reference evidence="7 8" key="1">
    <citation type="submission" date="2024-02" db="EMBL/GenBank/DDBJ databases">
        <title>A chromosome-level genome assembly of Drosophila madeirensis, a fruit fly species endemic to Madeira island.</title>
        <authorList>
            <person name="Tomihara K."/>
            <person name="Llopart A."/>
            <person name="Yamamoto D."/>
        </authorList>
    </citation>
    <scope>NUCLEOTIDE SEQUENCE [LARGE SCALE GENOMIC DNA]</scope>
    <source>
        <strain evidence="7 8">RF1</strain>
    </source>
</reference>
<keyword evidence="3" id="KW-0963">Cytoplasm</keyword>
<evidence type="ECO:0000256" key="5">
    <source>
        <dbReference type="ARBA" id="ARBA00022927"/>
    </source>
</evidence>
<keyword evidence="5" id="KW-0653">Protein transport</keyword>
<dbReference type="GO" id="GO:0006606">
    <property type="term" value="P:protein import into nucleus"/>
    <property type="evidence" value="ECO:0007669"/>
    <property type="project" value="InterPro"/>
</dbReference>
<evidence type="ECO:0000256" key="3">
    <source>
        <dbReference type="ARBA" id="ARBA00022490"/>
    </source>
</evidence>
<dbReference type="Gene3D" id="1.25.10.10">
    <property type="entry name" value="Leucine-rich Repeat Variant"/>
    <property type="match status" value="1"/>
</dbReference>
<evidence type="ECO:0000256" key="6">
    <source>
        <dbReference type="SAM" id="MobiDB-lite"/>
    </source>
</evidence>
<evidence type="ECO:0000313" key="8">
    <source>
        <dbReference type="Proteomes" id="UP001500889"/>
    </source>
</evidence>
<evidence type="ECO:0000313" key="7">
    <source>
        <dbReference type="EMBL" id="BFF96302.1"/>
    </source>
</evidence>
<evidence type="ECO:0000256" key="4">
    <source>
        <dbReference type="ARBA" id="ARBA00022737"/>
    </source>
</evidence>
<dbReference type="GO" id="GO:0005737">
    <property type="term" value="C:cytoplasm"/>
    <property type="evidence" value="ECO:0007669"/>
    <property type="project" value="UniProtKB-SubCell"/>
</dbReference>
<sequence length="1129" mass="128694">MSHKKKMLKLLLSNTLSTHIEIKQKAFEELESSFCDAESTLALCELLGLQHPAELRLCAAEILTKRLSSFEQWKELSTDKQGNVQTMLFQALQSLSDCEDLAVQQLIVHNVSILMEHERTNSNDGNEGRWTDAVFQYVEAICLSSEIELRKLGATVLALMADVSPDVFIQQMDRAQRIVVNGLRLADERNLLGTTISECLCKVWSRSLSSGHSHLTDRTALSASLPLVMKTLRVIAAQEPPDQGNVIFELLHNLVEFTPQVVQPQLPVVLEDLLPMIEDITLSKALRLDSIELLGCLLLLSRRDIIRLGFMNRILISLHSLFVERVMDLENEIDDGKPDVLAAGIHVLLELLQQSSTAKMASRALQLIEPIMQEQEQHSETRRSGTQYFLAVLVEGFVHQLDPPTMNRFMAIVQSGHSDSSLVVRRSSYFAMSKMVECLQPEITQQADAVFPIFYNYLDTDTRSENKRLSKGELTKNSDIFYALETFIESLRPRALGAHLAGLMPRLLPYVQSADNSLWMQHLALRCIAALARKMKTEFEPYFDAVCDVARALTNTAADGNDELRTILRAQCLKLVATLARVSREKFAPFSPQLMDLTMELMHDTDTAEGLIFMYPMMAELPAVVPEKFKEPFPVIIRNLFKTIDRLNADGGSTHSSSNTFADIEDTDEREDALRCIQSFAVHLPDLLFPYRSKALRRALKCVSQKKELVQRAAFESLSKILQLEWKCWSHRKAKKLCRKVFPPLLEFMESSTDAANASAVLSCVQLLLENPKIQCRALRGYARELLCLMQKILQRQLRCQAVNDDTQRLETCSEIVYQEKQLLELVGDVLPILGYTEGSKEFDVYFRRLVMHCERRCLRQLEEGNITSHQSLIVNVLSRCFVQLGNKGRPYYNILCNGIIAGLLDDQQEVRQRSLFSLKVMILNAKNMLKHIINAVSNTMLTALKPDTLLSLEEQDHVCGLLCLMIIIDHRHCPIEPFVEAISRHIPFTVVRTEYVTVSRCLMVLFEHYYGYIRPHLSKVLQLINSLLNRRERSDHWYLKWSKLLLLIRKKHSEFRINDTKQTEPLSNEGEKLELFSRKDLPHLLSDDKDAPKQPQLLMDLREKPKLCNGGRESPVLCTEAEEKDQHS</sequence>
<feature type="compositionally biased region" description="Basic and acidic residues" evidence="6">
    <location>
        <begin position="1084"/>
        <end position="1093"/>
    </location>
</feature>
<dbReference type="InterPro" id="IPR016024">
    <property type="entry name" value="ARM-type_fold"/>
</dbReference>
<gene>
    <name evidence="7" type="ORF">DMAD_13531</name>
</gene>
<dbReference type="AlphaFoldDB" id="A0AAU9FKH7"/>